<dbReference type="AlphaFoldDB" id="A0A7C4WFD2"/>
<reference evidence="1" key="1">
    <citation type="journal article" date="2020" name="mSystems">
        <title>Genome- and Community-Level Interaction Insights into Carbon Utilization and Element Cycling Functions of Hydrothermarchaeota in Hydrothermal Sediment.</title>
        <authorList>
            <person name="Zhou Z."/>
            <person name="Liu Y."/>
            <person name="Xu W."/>
            <person name="Pan J."/>
            <person name="Luo Z.H."/>
            <person name="Li M."/>
        </authorList>
    </citation>
    <scope>NUCLEOTIDE SEQUENCE [LARGE SCALE GENOMIC DNA]</scope>
    <source>
        <strain evidence="1">SpSt-594</strain>
    </source>
</reference>
<evidence type="ECO:0000313" key="1">
    <source>
        <dbReference type="EMBL" id="HGU47393.1"/>
    </source>
</evidence>
<dbReference type="SUPFAM" id="SSF50969">
    <property type="entry name" value="YVTN repeat-like/Quinoprotein amine dehydrogenase"/>
    <property type="match status" value="1"/>
</dbReference>
<protein>
    <recommendedName>
        <fullName evidence="2">T9SS type A sorting domain-containing protein</fullName>
    </recommendedName>
</protein>
<proteinExistence type="predicted"/>
<dbReference type="InterPro" id="IPR015943">
    <property type="entry name" value="WD40/YVTN_repeat-like_dom_sf"/>
</dbReference>
<dbReference type="InterPro" id="IPR011044">
    <property type="entry name" value="Quino_amine_DH_bsu"/>
</dbReference>
<dbReference type="Gene3D" id="2.130.10.10">
    <property type="entry name" value="YVTN repeat-like/Quinoprotein amine dehydrogenase"/>
    <property type="match status" value="1"/>
</dbReference>
<dbReference type="EMBL" id="DSZH01000107">
    <property type="protein sequence ID" value="HGU47393.1"/>
    <property type="molecule type" value="Genomic_DNA"/>
</dbReference>
<dbReference type="InterPro" id="IPR051200">
    <property type="entry name" value="Host-pathogen_enzymatic-act"/>
</dbReference>
<accession>A0A7C4WFD2</accession>
<sequence length="390" mass="45007">MVVDCSTYEIKRIIQRICGYEGSAYGVFNWKRNKVYFCFNPSPDSIIIIDSNFNTKVISWHAQSLVYNAWEDKIYSPNGRDIGVIDCFTDSIIKVINSQHYFCGLPIFDSIGNKVYCGACYSDLLNVIDCKNDSIIKEIHTSISCPSYGVLNKFRRKAYIGAILFDLNNLPPLIVISTQYDSMIKTTNIVPYFPFHAMTIRNPIIWNFIEDKIYLVGWVINGNGGIIVVNPYTDSAIKVIPESVQNMRAWEFLPFSNRIYFTENINQIFYLCVLDCSTDSIISKITLGRKLFDIEVNPKTRQIYITDLKDSALYVIKDEVGIVEKKDEREKIKKMNEISNYKEVIVYEITGRKIKTGCSEKNLEKVLPKGVYYLQIERKDKKEMLKIVIQ</sequence>
<comment type="caution">
    <text evidence="1">The sequence shown here is derived from an EMBL/GenBank/DDBJ whole genome shotgun (WGS) entry which is preliminary data.</text>
</comment>
<dbReference type="PANTHER" id="PTHR47197:SF3">
    <property type="entry name" value="DIHYDRO-HEME D1 DEHYDROGENASE"/>
    <property type="match status" value="1"/>
</dbReference>
<name>A0A7C4WFD2_UNCW3</name>
<gene>
    <name evidence="1" type="ORF">ENT60_02380</name>
</gene>
<organism evidence="1">
    <name type="scientific">candidate division WOR-3 bacterium</name>
    <dbReference type="NCBI Taxonomy" id="2052148"/>
    <lineage>
        <taxon>Bacteria</taxon>
        <taxon>Bacteria division WOR-3</taxon>
    </lineage>
</organism>
<evidence type="ECO:0008006" key="2">
    <source>
        <dbReference type="Google" id="ProtNLM"/>
    </source>
</evidence>
<dbReference type="PANTHER" id="PTHR47197">
    <property type="entry name" value="PROTEIN NIRF"/>
    <property type="match status" value="1"/>
</dbReference>